<evidence type="ECO:0000256" key="7">
    <source>
        <dbReference type="ARBA" id="ARBA00023128"/>
    </source>
</evidence>
<evidence type="ECO:0000256" key="6">
    <source>
        <dbReference type="ARBA" id="ARBA00022989"/>
    </source>
</evidence>
<evidence type="ECO:0000313" key="11">
    <source>
        <dbReference type="Proteomes" id="UP001447188"/>
    </source>
</evidence>
<accession>A0ABR3GJV8</accession>
<proteinExistence type="inferred from homology"/>
<evidence type="ECO:0000256" key="4">
    <source>
        <dbReference type="ARBA" id="ARBA00022692"/>
    </source>
</evidence>
<evidence type="ECO:0000313" key="10">
    <source>
        <dbReference type="EMBL" id="KAL0636223.1"/>
    </source>
</evidence>
<evidence type="ECO:0000256" key="1">
    <source>
        <dbReference type="ARBA" id="ARBA00002689"/>
    </source>
</evidence>
<keyword evidence="6 9" id="KW-1133">Transmembrane helix</keyword>
<protein>
    <recommendedName>
        <fullName evidence="9">MICOS complex subunit MIC10</fullName>
    </recommendedName>
</protein>
<reference evidence="10 11" key="1">
    <citation type="submission" date="2024-02" db="EMBL/GenBank/DDBJ databases">
        <title>Discinaceae phylogenomics.</title>
        <authorList>
            <person name="Dirks A.C."/>
            <person name="James T.Y."/>
        </authorList>
    </citation>
    <scope>NUCLEOTIDE SEQUENCE [LARGE SCALE GENOMIC DNA]</scope>
    <source>
        <strain evidence="10 11">ACD0624</strain>
    </source>
</reference>
<sequence>MSSTASATEVIKRSRPASEGLLNEKWDHCLANLLVKSTLGAGFGIIFSVLLFKRRAFPAWVGLGFGAGRGYAECDREFKGAAGGVRKSVGERLQRS</sequence>
<dbReference type="InterPro" id="IPR007512">
    <property type="entry name" value="Mic10"/>
</dbReference>
<evidence type="ECO:0000256" key="5">
    <source>
        <dbReference type="ARBA" id="ARBA00022792"/>
    </source>
</evidence>
<keyword evidence="5 9" id="KW-0999">Mitochondrion inner membrane</keyword>
<evidence type="ECO:0000256" key="3">
    <source>
        <dbReference type="ARBA" id="ARBA00006792"/>
    </source>
</evidence>
<comment type="similarity">
    <text evidence="3 9">Belongs to the MICOS complex subunit Mic10 family.</text>
</comment>
<keyword evidence="11" id="KW-1185">Reference proteome</keyword>
<organism evidence="10 11">
    <name type="scientific">Discina gigas</name>
    <dbReference type="NCBI Taxonomy" id="1032678"/>
    <lineage>
        <taxon>Eukaryota</taxon>
        <taxon>Fungi</taxon>
        <taxon>Dikarya</taxon>
        <taxon>Ascomycota</taxon>
        <taxon>Pezizomycotina</taxon>
        <taxon>Pezizomycetes</taxon>
        <taxon>Pezizales</taxon>
        <taxon>Discinaceae</taxon>
        <taxon>Discina</taxon>
    </lineage>
</organism>
<evidence type="ECO:0000256" key="2">
    <source>
        <dbReference type="ARBA" id="ARBA00004434"/>
    </source>
</evidence>
<gene>
    <name evidence="10" type="primary">MIC10</name>
    <name evidence="10" type="ORF">Q9L58_004784</name>
</gene>
<dbReference type="EMBL" id="JBBBZM010000054">
    <property type="protein sequence ID" value="KAL0636223.1"/>
    <property type="molecule type" value="Genomic_DNA"/>
</dbReference>
<feature type="transmembrane region" description="Helical" evidence="9">
    <location>
        <begin position="33"/>
        <end position="52"/>
    </location>
</feature>
<evidence type="ECO:0000256" key="9">
    <source>
        <dbReference type="RuleBase" id="RU363011"/>
    </source>
</evidence>
<comment type="subunit">
    <text evidence="9">Component of the mitochondrial contact site and cristae organizing system (MICOS) complex.</text>
</comment>
<comment type="subcellular location">
    <subcellularLocation>
        <location evidence="2 9">Mitochondrion inner membrane</location>
        <topology evidence="2 9">Single-pass membrane protein</topology>
    </subcellularLocation>
</comment>
<keyword evidence="4 9" id="KW-0812">Transmembrane</keyword>
<name>A0ABR3GJV8_9PEZI</name>
<keyword evidence="7 9" id="KW-0496">Mitochondrion</keyword>
<dbReference type="Pfam" id="PF04418">
    <property type="entry name" value="DUF543"/>
    <property type="match status" value="1"/>
</dbReference>
<dbReference type="Proteomes" id="UP001447188">
    <property type="component" value="Unassembled WGS sequence"/>
</dbReference>
<comment type="caution">
    <text evidence="10">The sequence shown here is derived from an EMBL/GenBank/DDBJ whole genome shotgun (WGS) entry which is preliminary data.</text>
</comment>
<dbReference type="PANTHER" id="PTHR21304">
    <property type="entry name" value="MICOS COMPLEX SUBUNIT MIC10"/>
    <property type="match status" value="1"/>
</dbReference>
<dbReference type="PANTHER" id="PTHR21304:SF0">
    <property type="entry name" value="MICOS COMPLEX SUBUNIT MIC10"/>
    <property type="match status" value="1"/>
</dbReference>
<evidence type="ECO:0000256" key="8">
    <source>
        <dbReference type="ARBA" id="ARBA00023136"/>
    </source>
</evidence>
<keyword evidence="8 9" id="KW-0472">Membrane</keyword>
<comment type="function">
    <text evidence="1 9">Component of the MICOS complex, a large protein complex of the mitochondrial inner membrane that plays crucial roles in the maintenance of crista junctions, inner membrane architecture, and formation of contact sites to the outer membrane.</text>
</comment>